<proteinExistence type="predicted"/>
<comment type="caution">
    <text evidence="2">The sequence shown here is derived from an EMBL/GenBank/DDBJ whole genome shotgun (WGS) entry which is preliminary data.</text>
</comment>
<keyword evidence="3" id="KW-1185">Reference proteome</keyword>
<evidence type="ECO:0000256" key="1">
    <source>
        <dbReference type="SAM" id="MobiDB-lite"/>
    </source>
</evidence>
<dbReference type="AlphaFoldDB" id="A0AA36DLU8"/>
<dbReference type="EMBL" id="CATQJL010000001">
    <property type="protein sequence ID" value="CAJ0590081.1"/>
    <property type="molecule type" value="Genomic_DNA"/>
</dbReference>
<protein>
    <submittedName>
        <fullName evidence="2">Uncharacterized protein</fullName>
    </submittedName>
</protein>
<gene>
    <name evidence="2" type="ORF">CYNAS_LOCUS2064</name>
</gene>
<accession>A0AA36DLU8</accession>
<evidence type="ECO:0000313" key="3">
    <source>
        <dbReference type="Proteomes" id="UP001176961"/>
    </source>
</evidence>
<sequence length="291" mass="33438">MRQQNSPEKSKLYYINKSDLRNLVVKYKIHPSCRNDDDMTSLHMRSEEQNPEDGIKDKRNLARPFRVRECNAAHRAALKDYENNKKLITNTGSEKWDVEALTSNRTFHVEMKISTAELAEFALISSDVPVEAQREEARDSRDIHQVTSRERRMELWKSAQISYTVVNDKIKRLVKLDTDETMESLTQIVERLQAVEVFAASVENGESGPSMAARPELTRQGAKLHLEPIRVERDPALPPDMDLEEYEAQITEWLRCDNEGCKIWVHSACGRARPNGACTYCKTGHYSPCLE</sequence>
<feature type="region of interest" description="Disordered" evidence="1">
    <location>
        <begin position="35"/>
        <end position="57"/>
    </location>
</feature>
<name>A0AA36DLU8_CYLNA</name>
<feature type="compositionally biased region" description="Basic and acidic residues" evidence="1">
    <location>
        <begin position="44"/>
        <end position="57"/>
    </location>
</feature>
<evidence type="ECO:0000313" key="2">
    <source>
        <dbReference type="EMBL" id="CAJ0590081.1"/>
    </source>
</evidence>
<organism evidence="2 3">
    <name type="scientific">Cylicocyclus nassatus</name>
    <name type="common">Nematode worm</name>
    <dbReference type="NCBI Taxonomy" id="53992"/>
    <lineage>
        <taxon>Eukaryota</taxon>
        <taxon>Metazoa</taxon>
        <taxon>Ecdysozoa</taxon>
        <taxon>Nematoda</taxon>
        <taxon>Chromadorea</taxon>
        <taxon>Rhabditida</taxon>
        <taxon>Rhabditina</taxon>
        <taxon>Rhabditomorpha</taxon>
        <taxon>Strongyloidea</taxon>
        <taxon>Strongylidae</taxon>
        <taxon>Cylicocyclus</taxon>
    </lineage>
</organism>
<reference evidence="2" key="1">
    <citation type="submission" date="2023-07" db="EMBL/GenBank/DDBJ databases">
        <authorList>
            <consortium name="CYATHOMIX"/>
        </authorList>
    </citation>
    <scope>NUCLEOTIDE SEQUENCE</scope>
    <source>
        <strain evidence="2">N/A</strain>
    </source>
</reference>
<dbReference type="Proteomes" id="UP001176961">
    <property type="component" value="Unassembled WGS sequence"/>
</dbReference>